<dbReference type="CDD" id="cd17039">
    <property type="entry name" value="Ubl_ubiquitin_like"/>
    <property type="match status" value="1"/>
</dbReference>
<dbReference type="EMBL" id="CAMXCT010002979">
    <property type="protein sequence ID" value="CAI4001663.1"/>
    <property type="molecule type" value="Genomic_DNA"/>
</dbReference>
<dbReference type="InterPro" id="IPR029071">
    <property type="entry name" value="Ubiquitin-like_domsf"/>
</dbReference>
<accession>A0A9P1D3C4</accession>
<reference evidence="3 4" key="2">
    <citation type="submission" date="2024-05" db="EMBL/GenBank/DDBJ databases">
        <authorList>
            <person name="Chen Y."/>
            <person name="Shah S."/>
            <person name="Dougan E. K."/>
            <person name="Thang M."/>
            <person name="Chan C."/>
        </authorList>
    </citation>
    <scope>NUCLEOTIDE SEQUENCE [LARGE SCALE GENOMIC DNA]</scope>
</reference>
<sequence length="379" mass="41814">MSSIEVHNLSGPLCTVTLESNSTVADLKVALAKVLRVPRRQQRLISGSSPLEDCQRLEELGEPRVTFVRITYSAATLEWMALVRRKSAFLSNAPLEVRNDHEVVLTAMQHDRDAICWAAEQILNDRDFAFAVAARHGQALQHLTSWQGVARRRALDTLHDPSIVLAAVSQDPSAIEFASQSLVSQQDFLIDAIQCSKGHVLQHLSPEVQEEVALQKAAVSCNWLMLEHLAQKMPDIRDDREVVFHAVATHGCALEFASVALRRDAELVLLALQRSRGAALRWADETLKGRRDLVCVALQEDAANLQYASEELRADPELVLEAVKRNGNCLKFASPRVLSAALLQTAVDQAGGHVLEAVPSEFLELCGMHMEAVDIFEAT</sequence>
<dbReference type="EMBL" id="CAMXCT030002979">
    <property type="protein sequence ID" value="CAL4788975.1"/>
    <property type="molecule type" value="Genomic_DNA"/>
</dbReference>
<dbReference type="SUPFAM" id="SSF54236">
    <property type="entry name" value="Ubiquitin-like"/>
    <property type="match status" value="1"/>
</dbReference>
<evidence type="ECO:0000313" key="4">
    <source>
        <dbReference type="Proteomes" id="UP001152797"/>
    </source>
</evidence>
<dbReference type="Pfam" id="PF13475">
    <property type="entry name" value="DUF4116"/>
    <property type="match status" value="3"/>
</dbReference>
<reference evidence="2" key="1">
    <citation type="submission" date="2022-10" db="EMBL/GenBank/DDBJ databases">
        <authorList>
            <person name="Chen Y."/>
            <person name="Dougan E. K."/>
            <person name="Chan C."/>
            <person name="Rhodes N."/>
            <person name="Thang M."/>
        </authorList>
    </citation>
    <scope>NUCLEOTIDE SEQUENCE</scope>
</reference>
<dbReference type="InterPro" id="IPR025197">
    <property type="entry name" value="DUF4116"/>
</dbReference>
<dbReference type="InterPro" id="IPR000626">
    <property type="entry name" value="Ubiquitin-like_dom"/>
</dbReference>
<dbReference type="Pfam" id="PF00240">
    <property type="entry name" value="ubiquitin"/>
    <property type="match status" value="1"/>
</dbReference>
<protein>
    <recommendedName>
        <fullName evidence="1">Ubiquitin-like domain-containing protein</fullName>
    </recommendedName>
</protein>
<evidence type="ECO:0000313" key="2">
    <source>
        <dbReference type="EMBL" id="CAI4001663.1"/>
    </source>
</evidence>
<dbReference type="Gene3D" id="3.10.20.90">
    <property type="entry name" value="Phosphatidylinositol 3-kinase Catalytic Subunit, Chain A, domain 1"/>
    <property type="match status" value="1"/>
</dbReference>
<gene>
    <name evidence="2" type="ORF">C1SCF055_LOCUS27688</name>
</gene>
<comment type="caution">
    <text evidence="2">The sequence shown here is derived from an EMBL/GenBank/DDBJ whole genome shotgun (WGS) entry which is preliminary data.</text>
</comment>
<proteinExistence type="predicted"/>
<dbReference type="AlphaFoldDB" id="A0A9P1D3C4"/>
<dbReference type="PROSITE" id="PS50053">
    <property type="entry name" value="UBIQUITIN_2"/>
    <property type="match status" value="1"/>
</dbReference>
<dbReference type="Proteomes" id="UP001152797">
    <property type="component" value="Unassembled WGS sequence"/>
</dbReference>
<feature type="domain" description="Ubiquitin-like" evidence="1">
    <location>
        <begin position="2"/>
        <end position="61"/>
    </location>
</feature>
<keyword evidence="4" id="KW-1185">Reference proteome</keyword>
<evidence type="ECO:0000313" key="3">
    <source>
        <dbReference type="EMBL" id="CAL4788975.1"/>
    </source>
</evidence>
<organism evidence="2">
    <name type="scientific">Cladocopium goreaui</name>
    <dbReference type="NCBI Taxonomy" id="2562237"/>
    <lineage>
        <taxon>Eukaryota</taxon>
        <taxon>Sar</taxon>
        <taxon>Alveolata</taxon>
        <taxon>Dinophyceae</taxon>
        <taxon>Suessiales</taxon>
        <taxon>Symbiodiniaceae</taxon>
        <taxon>Cladocopium</taxon>
    </lineage>
</organism>
<name>A0A9P1D3C4_9DINO</name>
<dbReference type="OrthoDB" id="418082at2759"/>
<evidence type="ECO:0000259" key="1">
    <source>
        <dbReference type="PROSITE" id="PS50053"/>
    </source>
</evidence>
<dbReference type="EMBL" id="CAMXCT020002979">
    <property type="protein sequence ID" value="CAL1155038.1"/>
    <property type="molecule type" value="Genomic_DNA"/>
</dbReference>